<proteinExistence type="predicted"/>
<accession>A0A5R9HDS7</accession>
<evidence type="ECO:0000313" key="4">
    <source>
        <dbReference type="EMBL" id="TLS72925.1"/>
    </source>
</evidence>
<name>A0A5R9HDS7_9BACT</name>
<feature type="coiled-coil region" evidence="2">
    <location>
        <begin position="250"/>
        <end position="277"/>
    </location>
</feature>
<organism evidence="4 5">
    <name type="scientific">Aliarcobacter thereius</name>
    <dbReference type="NCBI Taxonomy" id="544718"/>
    <lineage>
        <taxon>Bacteria</taxon>
        <taxon>Pseudomonadati</taxon>
        <taxon>Campylobacterota</taxon>
        <taxon>Epsilonproteobacteria</taxon>
        <taxon>Campylobacterales</taxon>
        <taxon>Arcobacteraceae</taxon>
        <taxon>Aliarcobacter</taxon>
    </lineage>
</organism>
<dbReference type="SMART" id="SM00672">
    <property type="entry name" value="CAP10"/>
    <property type="match status" value="1"/>
</dbReference>
<dbReference type="RefSeq" id="WP_138142661.1">
    <property type="nucleotide sequence ID" value="NZ_VBUF01000001.1"/>
</dbReference>
<dbReference type="InterPro" id="IPR051091">
    <property type="entry name" value="O-Glucosyltr/Glycosyltrsf_90"/>
</dbReference>
<comment type="caution">
    <text evidence="4">The sequence shown here is derived from an EMBL/GenBank/DDBJ whole genome shotgun (WGS) entry which is preliminary data.</text>
</comment>
<dbReference type="GO" id="GO:0016740">
    <property type="term" value="F:transferase activity"/>
    <property type="evidence" value="ECO:0007669"/>
    <property type="project" value="UniProtKB-KW"/>
</dbReference>
<sequence>MFSKFKRRFHKFKYYLKSILYYVIPSKKKQDNLKNIIRIEEDELTKSIVFDRVNYYNKLEVQTNINSLQNINNFKSFKKTMGNTYFYDFAPLLKYFSINYYFHFLPGDITYIPSEPAFVKSRPISDKNQNSVLLKLNQVRHYYYEKDNLEFKNKKPILVWRGAAHQIHRQEFIKKYYSHPKCDVGVSKFKNSYMLEYKKDYLTIEEQLKYKYIMSIEGNDVATNLKWIFRSNSICFMRKPRYETWFMEGRLEANIHYVELKDDYSDLEEKIEYCENNPEFCLNIIKKAKEYSANFDNPQLELQISLLVMQKYFEKTRQVHS</sequence>
<dbReference type="Pfam" id="PF05686">
    <property type="entry name" value="Glyco_transf_90"/>
    <property type="match status" value="1"/>
</dbReference>
<dbReference type="InterPro" id="IPR006598">
    <property type="entry name" value="CAP10"/>
</dbReference>
<dbReference type="EMBL" id="VBUF01000001">
    <property type="protein sequence ID" value="TLS72925.1"/>
    <property type="molecule type" value="Genomic_DNA"/>
</dbReference>
<evidence type="ECO:0000259" key="3">
    <source>
        <dbReference type="SMART" id="SM00672"/>
    </source>
</evidence>
<evidence type="ECO:0000256" key="2">
    <source>
        <dbReference type="SAM" id="Coils"/>
    </source>
</evidence>
<dbReference type="Proteomes" id="UP000308001">
    <property type="component" value="Unassembled WGS sequence"/>
</dbReference>
<keyword evidence="1" id="KW-0808">Transferase</keyword>
<reference evidence="4 5" key="1">
    <citation type="submission" date="2019-05" db="EMBL/GenBank/DDBJ databases">
        <title>Arcobacter cibarius and Arcobacter thereius providing challenges in identification an antibiotic susceptibility and Quinolone resistance.</title>
        <authorList>
            <person name="Busch A."/>
            <person name="Hanel I."/>
            <person name="Hotzel H."/>
            <person name="Tomaso H."/>
        </authorList>
    </citation>
    <scope>NUCLEOTIDE SEQUENCE [LARGE SCALE GENOMIC DNA]</scope>
    <source>
        <strain evidence="4 5">17CS1191_2</strain>
    </source>
</reference>
<evidence type="ECO:0000256" key="1">
    <source>
        <dbReference type="ARBA" id="ARBA00022679"/>
    </source>
</evidence>
<protein>
    <submittedName>
        <fullName evidence="4">Lipopolysaccharide A protein</fullName>
    </submittedName>
</protein>
<keyword evidence="2" id="KW-0175">Coiled coil</keyword>
<dbReference type="PANTHER" id="PTHR12203:SF35">
    <property type="entry name" value="PROTEIN O-GLUCOSYLTRANSFERASE 1"/>
    <property type="match status" value="1"/>
</dbReference>
<evidence type="ECO:0000313" key="5">
    <source>
        <dbReference type="Proteomes" id="UP000308001"/>
    </source>
</evidence>
<feature type="domain" description="Glycosyl transferase CAP10" evidence="3">
    <location>
        <begin position="68"/>
        <end position="313"/>
    </location>
</feature>
<dbReference type="AlphaFoldDB" id="A0A5R9HDS7"/>
<dbReference type="PANTHER" id="PTHR12203">
    <property type="entry name" value="KDEL LYS-ASP-GLU-LEU CONTAINING - RELATED"/>
    <property type="match status" value="1"/>
</dbReference>
<gene>
    <name evidence="4" type="ORF">FE246_00115</name>
</gene>